<reference evidence="2" key="1">
    <citation type="submission" date="2016-11" db="EMBL/GenBank/DDBJ databases">
        <authorList>
            <person name="Varghese N."/>
            <person name="Submissions S."/>
        </authorList>
    </citation>
    <scope>NUCLEOTIDE SEQUENCE [LARGE SCALE GENOMIC DNA]</scope>
    <source>
        <strain evidence="2">DSM 26899</strain>
    </source>
</reference>
<name>A0A1M7ANW5_9FLAO</name>
<evidence type="ECO:0000313" key="2">
    <source>
        <dbReference type="Proteomes" id="UP000184364"/>
    </source>
</evidence>
<keyword evidence="2" id="KW-1185">Reference proteome</keyword>
<dbReference type="AlphaFoldDB" id="A0A1M7ANW5"/>
<proteinExistence type="predicted"/>
<dbReference type="EMBL" id="FRAV01000018">
    <property type="protein sequence ID" value="SHL44483.1"/>
    <property type="molecule type" value="Genomic_DNA"/>
</dbReference>
<accession>A0A1M7ANW5</accession>
<evidence type="ECO:0008006" key="3">
    <source>
        <dbReference type="Google" id="ProtNLM"/>
    </source>
</evidence>
<sequence>MEYKIVFSKNSTDIVDSSGSIIFKTVCKTYFFKRKYFVYDSTDNLLLVFQKTDFLLIFLKTKILLNNLDHSFEYKKSGLSYFLIMNDITITFRGMLVGYLRTQFIADNKIIGYINEEYEFPNNKMNITFINEDRLNQYCLILFIIATVNYWDSH</sequence>
<evidence type="ECO:0000313" key="1">
    <source>
        <dbReference type="EMBL" id="SHL44483.1"/>
    </source>
</evidence>
<organism evidence="1 2">
    <name type="scientific">Chryseobacterium polytrichastri</name>
    <dbReference type="NCBI Taxonomy" id="1302687"/>
    <lineage>
        <taxon>Bacteria</taxon>
        <taxon>Pseudomonadati</taxon>
        <taxon>Bacteroidota</taxon>
        <taxon>Flavobacteriia</taxon>
        <taxon>Flavobacteriales</taxon>
        <taxon>Weeksellaceae</taxon>
        <taxon>Chryseobacterium group</taxon>
        <taxon>Chryseobacterium</taxon>
    </lineage>
</organism>
<gene>
    <name evidence="1" type="ORF">SAMN05444267_101810</name>
</gene>
<protein>
    <recommendedName>
        <fullName evidence="3">LURP-one-related</fullName>
    </recommendedName>
</protein>
<dbReference type="STRING" id="1302687.SAMN05444267_101810"/>
<dbReference type="Proteomes" id="UP000184364">
    <property type="component" value="Unassembled WGS sequence"/>
</dbReference>